<dbReference type="PANTHER" id="PTHR15454">
    <property type="entry name" value="NISCHARIN RELATED"/>
    <property type="match status" value="1"/>
</dbReference>
<keyword evidence="2" id="KW-0677">Repeat</keyword>
<dbReference type="OrthoDB" id="430293at2759"/>
<dbReference type="Pfam" id="PF00787">
    <property type="entry name" value="PX"/>
    <property type="match status" value="1"/>
</dbReference>
<dbReference type="FunCoup" id="A0A067QG80">
    <property type="interactions" value="66"/>
</dbReference>
<dbReference type="InterPro" id="IPR001683">
    <property type="entry name" value="PX_dom"/>
</dbReference>
<dbReference type="InterPro" id="IPR001611">
    <property type="entry name" value="Leu-rich_rpt"/>
</dbReference>
<organism evidence="4 5">
    <name type="scientific">Zootermopsis nevadensis</name>
    <name type="common">Dampwood termite</name>
    <dbReference type="NCBI Taxonomy" id="136037"/>
    <lineage>
        <taxon>Eukaryota</taxon>
        <taxon>Metazoa</taxon>
        <taxon>Ecdysozoa</taxon>
        <taxon>Arthropoda</taxon>
        <taxon>Hexapoda</taxon>
        <taxon>Insecta</taxon>
        <taxon>Pterygota</taxon>
        <taxon>Neoptera</taxon>
        <taxon>Polyneoptera</taxon>
        <taxon>Dictyoptera</taxon>
        <taxon>Blattodea</taxon>
        <taxon>Blattoidea</taxon>
        <taxon>Termitoidae</taxon>
        <taxon>Termopsidae</taxon>
        <taxon>Zootermopsis</taxon>
    </lineage>
</organism>
<evidence type="ECO:0000259" key="3">
    <source>
        <dbReference type="PROSITE" id="PS50195"/>
    </source>
</evidence>
<name>A0A067QG80_ZOONE</name>
<evidence type="ECO:0000313" key="4">
    <source>
        <dbReference type="EMBL" id="KDR07128.1"/>
    </source>
</evidence>
<dbReference type="GO" id="GO:0005737">
    <property type="term" value="C:cytoplasm"/>
    <property type="evidence" value="ECO:0007669"/>
    <property type="project" value="TreeGrafter"/>
</dbReference>
<dbReference type="EMBL" id="KK853502">
    <property type="protein sequence ID" value="KDR07128.1"/>
    <property type="molecule type" value="Genomic_DNA"/>
</dbReference>
<proteinExistence type="predicted"/>
<dbReference type="FunFam" id="3.30.1520.10:FF:000020">
    <property type="entry name" value="nischarin isoform X1"/>
    <property type="match status" value="1"/>
</dbReference>
<protein>
    <submittedName>
        <fullName evidence="4">Nischarin</fullName>
    </submittedName>
</protein>
<dbReference type="SUPFAM" id="SSF52058">
    <property type="entry name" value="L domain-like"/>
    <property type="match status" value="1"/>
</dbReference>
<dbReference type="Proteomes" id="UP000027135">
    <property type="component" value="Unassembled WGS sequence"/>
</dbReference>
<gene>
    <name evidence="4" type="ORF">L798_02581</name>
</gene>
<dbReference type="SUPFAM" id="SSF64268">
    <property type="entry name" value="PX domain"/>
    <property type="match status" value="1"/>
</dbReference>
<dbReference type="InParanoid" id="A0A067QG80"/>
<keyword evidence="1" id="KW-0433">Leucine-rich repeat</keyword>
<dbReference type="InterPro" id="IPR032675">
    <property type="entry name" value="LRR_dom_sf"/>
</dbReference>
<evidence type="ECO:0000256" key="2">
    <source>
        <dbReference type="ARBA" id="ARBA00022737"/>
    </source>
</evidence>
<dbReference type="GO" id="GO:0035091">
    <property type="term" value="F:phosphatidylinositol binding"/>
    <property type="evidence" value="ECO:0007669"/>
    <property type="project" value="InterPro"/>
</dbReference>
<accession>A0A067QG80</accession>
<dbReference type="PROSITE" id="PS50195">
    <property type="entry name" value="PX"/>
    <property type="match status" value="1"/>
</dbReference>
<dbReference type="Gene3D" id="3.30.1520.10">
    <property type="entry name" value="Phox-like domain"/>
    <property type="match status" value="1"/>
</dbReference>
<dbReference type="InterPro" id="IPR036871">
    <property type="entry name" value="PX_dom_sf"/>
</dbReference>
<sequence length="460" mass="51353">MACFLSNRRDTSVTIPNVEKNDNIVVYMIKVRVGVISWTVLHRYSDFLDLHEKLVSDHGVVKDILPPKKVIGNRDPAFIEKRRGSLEAYLASVVNFLQRAMPRELALFLDFHLYDIQFLLQNLAMNFFIAGDSLLQMSKSYSFTPFQLHAVSERLKQPCPPLEILDYRHDFSHVLDFCCQLTDLTIEGSNVPVGTSNIIPNNLLFELSAFKTVRRLNLVSFPVCNIFSIGTLRCTVNSLNVHNAALKEITQVLLCDDLHKNVIHTGESHSWKKIVEADFSHNGIETIDEGVKLMPSIEYLTLSNNKIGALSNLTSLPHLSHLSLSANCFAEANDFHTKLGNIRHIDLSLNSISSLQGFSKLYSLEGLDLTSNLVSDLSEIKHVSGLPCLENLILTGNPVATAVDYRVRALENFGGRAAEICLDNEKPTQKELDTVAVLQAIRIVKEGRTPTFGPEAPSFP</sequence>
<dbReference type="OMA" id="IASIKWT"/>
<dbReference type="PROSITE" id="PS51450">
    <property type="entry name" value="LRR"/>
    <property type="match status" value="2"/>
</dbReference>
<reference evidence="4 5" key="1">
    <citation type="journal article" date="2014" name="Nat. Commun.">
        <title>Molecular traces of alternative social organization in a termite genome.</title>
        <authorList>
            <person name="Terrapon N."/>
            <person name="Li C."/>
            <person name="Robertson H.M."/>
            <person name="Ji L."/>
            <person name="Meng X."/>
            <person name="Booth W."/>
            <person name="Chen Z."/>
            <person name="Childers C.P."/>
            <person name="Glastad K.M."/>
            <person name="Gokhale K."/>
            <person name="Gowin J."/>
            <person name="Gronenberg W."/>
            <person name="Hermansen R.A."/>
            <person name="Hu H."/>
            <person name="Hunt B.G."/>
            <person name="Huylmans A.K."/>
            <person name="Khalil S.M."/>
            <person name="Mitchell R.D."/>
            <person name="Munoz-Torres M.C."/>
            <person name="Mustard J.A."/>
            <person name="Pan H."/>
            <person name="Reese J.T."/>
            <person name="Scharf M.E."/>
            <person name="Sun F."/>
            <person name="Vogel H."/>
            <person name="Xiao J."/>
            <person name="Yang W."/>
            <person name="Yang Z."/>
            <person name="Yang Z."/>
            <person name="Zhou J."/>
            <person name="Zhu J."/>
            <person name="Brent C.S."/>
            <person name="Elsik C.G."/>
            <person name="Goodisman M.A."/>
            <person name="Liberles D.A."/>
            <person name="Roe R.M."/>
            <person name="Vargo E.L."/>
            <person name="Vilcinskas A."/>
            <person name="Wang J."/>
            <person name="Bornberg-Bauer E."/>
            <person name="Korb J."/>
            <person name="Zhang G."/>
            <person name="Liebig J."/>
        </authorList>
    </citation>
    <scope>NUCLEOTIDE SEQUENCE [LARGE SCALE GENOMIC DNA]</scope>
    <source>
        <tissue evidence="4">Whole organism</tissue>
    </source>
</reference>
<feature type="domain" description="PX" evidence="3">
    <location>
        <begin position="5"/>
        <end position="135"/>
    </location>
</feature>
<dbReference type="AlphaFoldDB" id="A0A067QG80"/>
<keyword evidence="5" id="KW-1185">Reference proteome</keyword>
<dbReference type="Gene3D" id="3.80.10.10">
    <property type="entry name" value="Ribonuclease Inhibitor"/>
    <property type="match status" value="2"/>
</dbReference>
<dbReference type="SMART" id="SM00312">
    <property type="entry name" value="PX"/>
    <property type="match status" value="1"/>
</dbReference>
<evidence type="ECO:0000313" key="5">
    <source>
        <dbReference type="Proteomes" id="UP000027135"/>
    </source>
</evidence>
<dbReference type="PANTHER" id="PTHR15454:SF35">
    <property type="entry name" value="NISCHARIN"/>
    <property type="match status" value="1"/>
</dbReference>
<evidence type="ECO:0000256" key="1">
    <source>
        <dbReference type="ARBA" id="ARBA00022614"/>
    </source>
</evidence>
<dbReference type="eggNOG" id="KOG1259">
    <property type="taxonomic scope" value="Eukaryota"/>
</dbReference>
<dbReference type="STRING" id="136037.A0A067QG80"/>